<comment type="caution">
    <text evidence="5">The sequence shown here is derived from an EMBL/GenBank/DDBJ whole genome shotgun (WGS) entry which is preliminary data.</text>
</comment>
<dbReference type="AlphaFoldDB" id="A0AAV3P367"/>
<organism evidence="5 6">
    <name type="scientific">Lithospermum erythrorhizon</name>
    <name type="common">Purple gromwell</name>
    <name type="synonym">Lithospermum officinale var. erythrorhizon</name>
    <dbReference type="NCBI Taxonomy" id="34254"/>
    <lineage>
        <taxon>Eukaryota</taxon>
        <taxon>Viridiplantae</taxon>
        <taxon>Streptophyta</taxon>
        <taxon>Embryophyta</taxon>
        <taxon>Tracheophyta</taxon>
        <taxon>Spermatophyta</taxon>
        <taxon>Magnoliopsida</taxon>
        <taxon>eudicotyledons</taxon>
        <taxon>Gunneridae</taxon>
        <taxon>Pentapetalae</taxon>
        <taxon>asterids</taxon>
        <taxon>lamiids</taxon>
        <taxon>Boraginales</taxon>
        <taxon>Boraginaceae</taxon>
        <taxon>Boraginoideae</taxon>
        <taxon>Lithospermeae</taxon>
        <taxon>Lithospermum</taxon>
    </lineage>
</organism>
<accession>A0AAV3P367</accession>
<feature type="compositionally biased region" description="Pro residues" evidence="3">
    <location>
        <begin position="704"/>
        <end position="713"/>
    </location>
</feature>
<dbReference type="InterPro" id="IPR028288">
    <property type="entry name" value="SCAR/WAVE_fam"/>
</dbReference>
<feature type="region of interest" description="Disordered" evidence="3">
    <location>
        <begin position="487"/>
        <end position="519"/>
    </location>
</feature>
<comment type="function">
    <text evidence="2">Involved in regulation of actin and microtubule organization. Part of a WAVE complex that activates the Arp2/3 complex.</text>
</comment>
<dbReference type="PANTHER" id="PTHR12902">
    <property type="entry name" value="WASP-1"/>
    <property type="match status" value="1"/>
</dbReference>
<keyword evidence="6" id="KW-1185">Reference proteome</keyword>
<dbReference type="Gene3D" id="1.20.5.340">
    <property type="match status" value="1"/>
</dbReference>
<proteinExistence type="inferred from homology"/>
<keyword evidence="2" id="KW-0009">Actin-binding</keyword>
<feature type="compositionally biased region" description="Polar residues" evidence="3">
    <location>
        <begin position="505"/>
        <end position="519"/>
    </location>
</feature>
<sequence length="1057" mass="117487">MPLSRYEIRNEFNLSDRELYKAADKDDPEALLEGVAMASLVGVLRQLGDLTAFATVVFSDLYDEVVATASRGNGLMVRVQQLEKELPLIEKEFLRQTNYSSFFYNAGIDWHPNKHIEKSCITKRGLPRFIMDSYEETKAPPRLFLLDKFDVGGAGACLRRYTNPSFFTEEAATLGTTNPDMQREKKSRKGKRRGTHWRNGRTSEALPTPHSKLHQLLLEEKIETNASDHAHHVKLKRRLNGFPFDLKTGQSYLEKILKDRSPDHKLSKEVSVGLAGCELEAEVERHFNGSENRDMELTNKNPYLKPETKNVVSNIFKGEIDLISDGEHYDSLKGNNILEAHNSSSNRHEDVSEKKIIVDRESKAKATAVGYQPDDVTSEVDIYIDLLASDPQMDFDPNLKGMTDFHVSSDRKQVPTLALTKSLHQARFPDSQSMGSPTLSDDGISSLKKCISTSSYSDAISEVAGCTHLGAELSNAYLFNEIYEAQNTSSPQKRRDHDAGCSDVADNSTLSSDNSELTVSNGISAQRDEDATLGDHGILKVQRRGLSAQSLLEIEPSISTESEIKLEHNSPFDSDTSTSPLQGDFGYSFGIFATNQTLASVQDKHLYTHESLSRAPNLSDSSYSRRASADQDIKESDDEDLYLHPDYGVLVKNEENLSTCSPKCHILNVSADDDSNLRVDPPNLTSEDSSLKEVDRDILNDPPKLTPEDPPSPVLDLLPEAARINLEEIPPLPPLPPVQWRNRNNQPIPLAHENEAHSDNERPSFSQSMTNQKIHRHAVMSKDLPLVHESTSGNSVQDGSFSSLVNYILLNELHLPSQKLSPPGNKTDRSSLGEIESITQKLPLPANLDGMPQHDGHIEQNSNTISQGTTADVTDAGDIAEAHDFARMFQQNGAWVTRSKDNFFVQCSPYAEGSASTLEGDPAPLKTENEQTKVMKPNPEGESTWPSEAEQKINDVRAMKLPRLRNPLIDDVVAHDNSKLKKVKQRIDSEIKIPDGRDSLLEQIRAKSFNLKPAVVQRPSIQGPTTNLRVAAILEKAKTIRQAFAGSEDDDDDSWSD</sequence>
<dbReference type="GO" id="GO:0005856">
    <property type="term" value="C:cytoskeleton"/>
    <property type="evidence" value="ECO:0007669"/>
    <property type="project" value="UniProtKB-SubCell"/>
</dbReference>
<gene>
    <name evidence="5" type="ORF">LIER_05898</name>
</gene>
<dbReference type="GO" id="GO:0003779">
    <property type="term" value="F:actin binding"/>
    <property type="evidence" value="ECO:0007669"/>
    <property type="project" value="UniProtKB-UniRule"/>
</dbReference>
<dbReference type="Proteomes" id="UP001454036">
    <property type="component" value="Unassembled WGS sequence"/>
</dbReference>
<comment type="similarity">
    <text evidence="1 2">Belongs to the SCAR/WAVE family.</text>
</comment>
<feature type="compositionally biased region" description="Basic residues" evidence="3">
    <location>
        <begin position="185"/>
        <end position="199"/>
    </location>
</feature>
<dbReference type="GO" id="GO:0034237">
    <property type="term" value="F:protein kinase A regulatory subunit binding"/>
    <property type="evidence" value="ECO:0007669"/>
    <property type="project" value="TreeGrafter"/>
</dbReference>
<dbReference type="GO" id="GO:0071933">
    <property type="term" value="F:Arp2/3 complex binding"/>
    <property type="evidence" value="ECO:0007669"/>
    <property type="project" value="TreeGrafter"/>
</dbReference>
<feature type="region of interest" description="Disordered" evidence="3">
    <location>
        <begin position="673"/>
        <end position="713"/>
    </location>
</feature>
<evidence type="ECO:0000256" key="1">
    <source>
        <dbReference type="ARBA" id="ARBA00006993"/>
    </source>
</evidence>
<dbReference type="PANTHER" id="PTHR12902:SF1">
    <property type="entry name" value="WISKOTT-ALDRICH SYNDROME PROTEIN FAMILY MEMBER"/>
    <property type="match status" value="1"/>
</dbReference>
<reference evidence="5 6" key="1">
    <citation type="submission" date="2024-01" db="EMBL/GenBank/DDBJ databases">
        <title>The complete chloroplast genome sequence of Lithospermum erythrorhizon: insights into the phylogenetic relationship among Boraginaceae species and the maternal lineages of purple gromwells.</title>
        <authorList>
            <person name="Okada T."/>
            <person name="Watanabe K."/>
        </authorList>
    </citation>
    <scope>NUCLEOTIDE SEQUENCE [LARGE SCALE GENOMIC DNA]</scope>
</reference>
<evidence type="ECO:0000256" key="3">
    <source>
        <dbReference type="SAM" id="MobiDB-lite"/>
    </source>
</evidence>
<dbReference type="InterPro" id="IPR003124">
    <property type="entry name" value="WH2_dom"/>
</dbReference>
<evidence type="ECO:0000313" key="6">
    <source>
        <dbReference type="Proteomes" id="UP001454036"/>
    </source>
</evidence>
<keyword evidence="2" id="KW-0206">Cytoskeleton</keyword>
<evidence type="ECO:0000259" key="4">
    <source>
        <dbReference type="PROSITE" id="PS51082"/>
    </source>
</evidence>
<name>A0AAV3P367_LITER</name>
<dbReference type="Gene3D" id="6.10.280.150">
    <property type="match status" value="2"/>
</dbReference>
<evidence type="ECO:0000313" key="5">
    <source>
        <dbReference type="EMBL" id="GAA0145786.1"/>
    </source>
</evidence>
<feature type="region of interest" description="Disordered" evidence="3">
    <location>
        <begin position="611"/>
        <end position="638"/>
    </location>
</feature>
<dbReference type="GO" id="GO:0030036">
    <property type="term" value="P:actin cytoskeleton organization"/>
    <property type="evidence" value="ECO:0007669"/>
    <property type="project" value="UniProtKB-UniRule"/>
</dbReference>
<dbReference type="EMBL" id="BAABME010000831">
    <property type="protein sequence ID" value="GAA0145786.1"/>
    <property type="molecule type" value="Genomic_DNA"/>
</dbReference>
<feature type="compositionally biased region" description="Basic and acidic residues" evidence="3">
    <location>
        <begin position="689"/>
        <end position="699"/>
    </location>
</feature>
<feature type="region of interest" description="Disordered" evidence="3">
    <location>
        <begin position="172"/>
        <end position="206"/>
    </location>
</feature>
<dbReference type="GO" id="GO:2000601">
    <property type="term" value="P:positive regulation of Arp2/3 complex-mediated actin nucleation"/>
    <property type="evidence" value="ECO:0007669"/>
    <property type="project" value="TreeGrafter"/>
</dbReference>
<feature type="domain" description="WH2" evidence="4">
    <location>
        <begin position="996"/>
        <end position="1014"/>
    </location>
</feature>
<evidence type="ECO:0000256" key="2">
    <source>
        <dbReference type="RuleBase" id="RU367034"/>
    </source>
</evidence>
<dbReference type="PROSITE" id="PS51082">
    <property type="entry name" value="WH2"/>
    <property type="match status" value="1"/>
</dbReference>
<protein>
    <recommendedName>
        <fullName evidence="2">Protein SCAR</fullName>
    </recommendedName>
    <alternativeName>
        <fullName evidence="2">Protein WAVE</fullName>
    </alternativeName>
</protein>
<keyword evidence="2" id="KW-0963">Cytoplasm</keyword>
<comment type="subcellular location">
    <subcellularLocation>
        <location evidence="2">Cytoplasm</location>
        <location evidence="2">Cytoskeleton</location>
    </subcellularLocation>
</comment>